<dbReference type="Gene3D" id="1.10.8.60">
    <property type="match status" value="2"/>
</dbReference>
<dbReference type="HOGENOM" id="CLU_000688_12_3_1"/>
<dbReference type="FunFam" id="3.40.50.300:FF:000012">
    <property type="entry name" value="Transitional endoplasmic reticulum ATPase"/>
    <property type="match status" value="1"/>
</dbReference>
<proteinExistence type="inferred from homology"/>
<dbReference type="OMA" id="YYYFGKK"/>
<feature type="domain" description="AAA+ ATPase" evidence="5">
    <location>
        <begin position="216"/>
        <end position="358"/>
    </location>
</feature>
<dbReference type="AlphaFoldDB" id="A0A075B514"/>
<dbReference type="OrthoDB" id="27435at2759"/>
<dbReference type="PANTHER" id="PTHR23077:SF27">
    <property type="entry name" value="ATPASE FAMILY GENE 2 PROTEIN HOMOLOG A"/>
    <property type="match status" value="1"/>
</dbReference>
<dbReference type="GO" id="GO:0016887">
    <property type="term" value="F:ATP hydrolysis activity"/>
    <property type="evidence" value="ECO:0007669"/>
    <property type="project" value="InterPro"/>
</dbReference>
<comment type="similarity">
    <text evidence="4">Belongs to the AAA ATPase family.</text>
</comment>
<dbReference type="InterPro" id="IPR027417">
    <property type="entry name" value="P-loop_NTPase"/>
</dbReference>
<dbReference type="InterPro" id="IPR003593">
    <property type="entry name" value="AAA+_ATPase"/>
</dbReference>
<dbReference type="GO" id="GO:0005737">
    <property type="term" value="C:cytoplasm"/>
    <property type="evidence" value="ECO:0007669"/>
    <property type="project" value="TreeGrafter"/>
</dbReference>
<keyword evidence="3 4" id="KW-0067">ATP-binding</keyword>
<dbReference type="Pfam" id="PF17862">
    <property type="entry name" value="AAA_lid_3"/>
    <property type="match status" value="2"/>
</dbReference>
<evidence type="ECO:0000256" key="2">
    <source>
        <dbReference type="ARBA" id="ARBA00022741"/>
    </source>
</evidence>
<dbReference type="SMART" id="SM00382">
    <property type="entry name" value="AAA"/>
    <property type="match status" value="2"/>
</dbReference>
<dbReference type="InterPro" id="IPR050168">
    <property type="entry name" value="AAA_ATPase_domain"/>
</dbReference>
<dbReference type="InterPro" id="IPR041569">
    <property type="entry name" value="AAA_lid_3"/>
</dbReference>
<dbReference type="Proteomes" id="UP000030755">
    <property type="component" value="Unassembled WGS sequence"/>
</dbReference>
<evidence type="ECO:0000256" key="1">
    <source>
        <dbReference type="ARBA" id="ARBA00022737"/>
    </source>
</evidence>
<dbReference type="PANTHER" id="PTHR23077">
    <property type="entry name" value="AAA-FAMILY ATPASE"/>
    <property type="match status" value="1"/>
</dbReference>
<dbReference type="Gene3D" id="3.40.50.300">
    <property type="entry name" value="P-loop containing nucleotide triphosphate hydrolases"/>
    <property type="match status" value="2"/>
</dbReference>
<evidence type="ECO:0000259" key="5">
    <source>
        <dbReference type="SMART" id="SM00382"/>
    </source>
</evidence>
<keyword evidence="1" id="KW-0677">Repeat</keyword>
<evidence type="ECO:0000313" key="7">
    <source>
        <dbReference type="Proteomes" id="UP000030755"/>
    </source>
</evidence>
<organism evidence="6 7">
    <name type="scientific">Rozella allomycis (strain CSF55)</name>
    <dbReference type="NCBI Taxonomy" id="988480"/>
    <lineage>
        <taxon>Eukaryota</taxon>
        <taxon>Fungi</taxon>
        <taxon>Fungi incertae sedis</taxon>
        <taxon>Cryptomycota</taxon>
        <taxon>Cryptomycota incertae sedis</taxon>
        <taxon>Rozella</taxon>
    </lineage>
</organism>
<dbReference type="SUPFAM" id="SSF52540">
    <property type="entry name" value="P-loop containing nucleoside triphosphate hydrolases"/>
    <property type="match status" value="2"/>
</dbReference>
<evidence type="ECO:0000256" key="4">
    <source>
        <dbReference type="RuleBase" id="RU003651"/>
    </source>
</evidence>
<dbReference type="STRING" id="988480.A0A075B514"/>
<feature type="domain" description="AAA+ ATPase" evidence="5">
    <location>
        <begin position="479"/>
        <end position="616"/>
    </location>
</feature>
<evidence type="ECO:0000313" key="6">
    <source>
        <dbReference type="EMBL" id="EPZ36836.1"/>
    </source>
</evidence>
<dbReference type="InterPro" id="IPR003959">
    <property type="entry name" value="ATPase_AAA_core"/>
</dbReference>
<sequence>MSLEDQLSSLSLDNEFNLNLKILKVDFNTHDLRIVIPIALLKDNFGIFDPVNVTFNETFAAGIIWPSKELKNNACYIGHSIAEALNCKEDDIVTIKKPKSVNVAQNVAITLMKGTVFDPCYIRDVLIDVGVVYENMVFTYRYNGKLYKLKVCQIKSNLKDKGSALYTINGNTKISQFSDANDNAPVLIGGLDKPLNSLISWIKIDVNVYKKYGINPVKGILLHGSPGTGKTLLVKKLAQDLGYPVITVHGPSIMGQYVGETEKALREIFEDAKNQAPAILFMDELESLCPKRDQASSDVERRVVATLLTLMDGLDTKDSTSDDQRIIVIGATNRPNAIDQALRRPGRFDKELEIGIPNVDQRKDILIQLSKNIPSLLKEDDYRYIAERSHGYVGADLHALIREASFFAMERNQDSLRLTDFLKGMSHIKPSAMREIFLEVPKVKWEDIGGYDDVKKRLKEAVEWPLRYPESFKRIGVKPPKGILLYGPSGCSKTLMAKAVATEANLNFLAIKGPEIFNKYVGESEKAIRDIFAKARAAAPAIIFLDEFDAVAAKRDDSDSTDVSDRVVISFLNEMDGVESLENVTILAATNRPDRIDPAVLRPGRIDRMIYVGLPDFDARRKIFQLQFDKLSISSDVNIEDLVNMTAGYSGAEVVAICQHAGLNALQENINIEAVIYS</sequence>
<reference evidence="6 7" key="1">
    <citation type="journal article" date="2013" name="Curr. Biol.">
        <title>Shared signatures of parasitism and phylogenomics unite Cryptomycota and microsporidia.</title>
        <authorList>
            <person name="James T.Y."/>
            <person name="Pelin A."/>
            <person name="Bonen L."/>
            <person name="Ahrendt S."/>
            <person name="Sain D."/>
            <person name="Corradi N."/>
            <person name="Stajich J.E."/>
        </authorList>
    </citation>
    <scope>NUCLEOTIDE SEQUENCE [LARGE SCALE GENOMIC DNA]</scope>
    <source>
        <strain evidence="6 7">CSF55</strain>
    </source>
</reference>
<dbReference type="PROSITE" id="PS00674">
    <property type="entry name" value="AAA"/>
    <property type="match status" value="2"/>
</dbReference>
<evidence type="ECO:0000256" key="3">
    <source>
        <dbReference type="ARBA" id="ARBA00022840"/>
    </source>
</evidence>
<dbReference type="EMBL" id="KE560428">
    <property type="protein sequence ID" value="EPZ36836.1"/>
    <property type="molecule type" value="Genomic_DNA"/>
</dbReference>
<keyword evidence="2 4" id="KW-0547">Nucleotide-binding</keyword>
<dbReference type="InterPro" id="IPR003960">
    <property type="entry name" value="ATPase_AAA_CS"/>
</dbReference>
<dbReference type="Pfam" id="PF00004">
    <property type="entry name" value="AAA"/>
    <property type="match status" value="2"/>
</dbReference>
<gene>
    <name evidence="6" type="ORF">O9G_002119</name>
</gene>
<accession>A0A075B514</accession>
<dbReference type="CDD" id="cd19511">
    <property type="entry name" value="RecA-like_CDC48_r2-like"/>
    <property type="match status" value="1"/>
</dbReference>
<dbReference type="GO" id="GO:0005524">
    <property type="term" value="F:ATP binding"/>
    <property type="evidence" value="ECO:0007669"/>
    <property type="project" value="UniProtKB-KW"/>
</dbReference>
<name>A0A075B514_ROZAC</name>
<protein>
    <submittedName>
        <fullName evidence="6">ATPase, AAA-type domain-containing protein</fullName>
    </submittedName>
</protein>
<keyword evidence="7" id="KW-1185">Reference proteome</keyword>
<dbReference type="FunFam" id="3.40.50.300:FF:000018">
    <property type="entry name" value="Cell division control 48"/>
    <property type="match status" value="1"/>
</dbReference>